<sequence>MLHLLLCAAVFCQSALAVSDTVDLGYARYRGLDIGNGVTRWAGMRYARNVARVKGLRFTAPQDPLDEAGVSDATKFGPVCIGSGTDLKSEFGGDHSEDCLFINVFAPSKVTNETMLPVYVFIQGGGFNVNGNANYNGSDLISAGDAGMVVVNFNYRVGPYGFLAGREIAENSTLSLNNGLKDQRQALKWVQKHIQQFGGDPGHVTLGGASAGGGSVVLQLTAFGGRDDGLFHAVAAESPAFPPLRDVENSQWQFDELREQTGCADINCMASLDAVAFQAAVRSLKKPFPGAKGPPLYFWNPTLDNDFVRDFTMNELKKGHYVNLPTIFGTATNDGINFTPKGIMSQPLAQEFLADQFPSINFNKVRQAWDANMATTADPRWRAVTANIYGHIRYTCPTLNITDTYAKNDSHPTWQYRWNVGTASHVGELLSIWNNSTSASGVFVQAYWASFIRSYDPNKHAAEFLLAKGSELSSPEWKDSTATQEQRMTFNDDNNVVMEKISPEEWQRCQVINDMGLHLKQPAAGGNSDTSGSGSTGSGSTGGSSNPFTPHKSFGNQHTPLSSAYVAAIAILLGLGQWACTCLCEWPESSPSNLQSGSHDSHKENLLSVTGSLSDVPPNSANSVQGEVDDEYRPLIPDFSQDCSSSLAIILGMAFDQPYTEYPEEDALQCTFTATLQEPFQQPDFDFLLSVEADGAADHTANNNQQSYQHRDSAMPAFSFEEGPKKNLTYYAQNLTEEDKQALASGEKNHNHKDWSAKDLVAHHEARKDLVPCVMPRMEKINALLGIEHDRQHSQRALIQVKDKVGEISSRFRIRESTDKAKDKYATYNEVTQASRSSCDLSSSPWRPSLSPCPSISNLVIDAAPRERSQLHARATSNGDYFSQRRGRRSAAYRASRISPLASVSGTTSDSSTRVRSPLAQEVQYRHNPEVTFDSFLAPHKSGKGEAFRDAENAEEVMTPKVSVEVSPHAKGKDETVERDAFHVTVEVTR</sequence>
<name>A0A3M7MIG6_9PLEO</name>
<dbReference type="EMBL" id="KE747844">
    <property type="protein sequence ID" value="RMZ74228.1"/>
    <property type="molecule type" value="Genomic_DNA"/>
</dbReference>
<dbReference type="Gene3D" id="3.40.50.1820">
    <property type="entry name" value="alpha/beta hydrolase"/>
    <property type="match status" value="1"/>
</dbReference>
<dbReference type="AlphaFoldDB" id="A0A3M7MIG6"/>
<dbReference type="SUPFAM" id="SSF53474">
    <property type="entry name" value="alpha/beta-Hydrolases"/>
    <property type="match status" value="1"/>
</dbReference>
<reference evidence="6 7" key="1">
    <citation type="journal article" date="2014" name="PLoS ONE">
        <title>De novo Genome Assembly of the Fungal Plant Pathogen Pyrenophora semeniperda.</title>
        <authorList>
            <person name="Soliai M.M."/>
            <person name="Meyer S.E."/>
            <person name="Udall J.A."/>
            <person name="Elzinga D.E."/>
            <person name="Hermansen R.A."/>
            <person name="Bodily P.M."/>
            <person name="Hart A.A."/>
            <person name="Coleman C.E."/>
        </authorList>
    </citation>
    <scope>NUCLEOTIDE SEQUENCE [LARGE SCALE GENOMIC DNA]</scope>
    <source>
        <strain evidence="6 7">CCB06</strain>
        <tissue evidence="6">Mycelium</tissue>
    </source>
</reference>
<dbReference type="InterPro" id="IPR002018">
    <property type="entry name" value="CarbesteraseB"/>
</dbReference>
<feature type="domain" description="Carboxylesterase type B" evidence="5">
    <location>
        <begin position="34"/>
        <end position="502"/>
    </location>
</feature>
<feature type="chain" id="PRO_5018285018" evidence="4">
    <location>
        <begin position="18"/>
        <end position="990"/>
    </location>
</feature>
<dbReference type="OrthoDB" id="408631at2759"/>
<gene>
    <name evidence="6" type="ORF">GMOD_00003235</name>
</gene>
<evidence type="ECO:0000256" key="1">
    <source>
        <dbReference type="ARBA" id="ARBA00005964"/>
    </source>
</evidence>
<keyword evidence="7" id="KW-1185">Reference proteome</keyword>
<dbReference type="GO" id="GO:0016787">
    <property type="term" value="F:hydrolase activity"/>
    <property type="evidence" value="ECO:0007669"/>
    <property type="project" value="UniProtKB-KW"/>
</dbReference>
<feature type="signal peptide" evidence="4">
    <location>
        <begin position="1"/>
        <end position="17"/>
    </location>
</feature>
<dbReference type="InterPro" id="IPR019826">
    <property type="entry name" value="Carboxylesterase_B_AS"/>
</dbReference>
<feature type="region of interest" description="Disordered" evidence="3">
    <location>
        <begin position="874"/>
        <end position="894"/>
    </location>
</feature>
<evidence type="ECO:0000256" key="2">
    <source>
        <dbReference type="ARBA" id="ARBA00022801"/>
    </source>
</evidence>
<dbReference type="Pfam" id="PF00135">
    <property type="entry name" value="COesterase"/>
    <property type="match status" value="1"/>
</dbReference>
<proteinExistence type="inferred from homology"/>
<protein>
    <submittedName>
        <fullName evidence="6">Triacylglycerol lipase</fullName>
    </submittedName>
</protein>
<comment type="similarity">
    <text evidence="1">Belongs to the type-B carboxylesterase/lipase family.</text>
</comment>
<dbReference type="PROSITE" id="PS00941">
    <property type="entry name" value="CARBOXYLESTERASE_B_2"/>
    <property type="match status" value="1"/>
</dbReference>
<feature type="region of interest" description="Disordered" evidence="3">
    <location>
        <begin position="520"/>
        <end position="555"/>
    </location>
</feature>
<dbReference type="InterPro" id="IPR029058">
    <property type="entry name" value="AB_hydrolase_fold"/>
</dbReference>
<evidence type="ECO:0000259" key="5">
    <source>
        <dbReference type="Pfam" id="PF00135"/>
    </source>
</evidence>
<dbReference type="PROSITE" id="PS00122">
    <property type="entry name" value="CARBOXYLESTERASE_B_1"/>
    <property type="match status" value="1"/>
</dbReference>
<dbReference type="InterPro" id="IPR050309">
    <property type="entry name" value="Type-B_Carboxylest/Lipase"/>
</dbReference>
<dbReference type="Proteomes" id="UP000265663">
    <property type="component" value="Unassembled WGS sequence"/>
</dbReference>
<dbReference type="PANTHER" id="PTHR11559">
    <property type="entry name" value="CARBOXYLESTERASE"/>
    <property type="match status" value="1"/>
</dbReference>
<organism evidence="6 7">
    <name type="scientific">Pyrenophora seminiperda CCB06</name>
    <dbReference type="NCBI Taxonomy" id="1302712"/>
    <lineage>
        <taxon>Eukaryota</taxon>
        <taxon>Fungi</taxon>
        <taxon>Dikarya</taxon>
        <taxon>Ascomycota</taxon>
        <taxon>Pezizomycotina</taxon>
        <taxon>Dothideomycetes</taxon>
        <taxon>Pleosporomycetidae</taxon>
        <taxon>Pleosporales</taxon>
        <taxon>Pleosporineae</taxon>
        <taxon>Pleosporaceae</taxon>
        <taxon>Pyrenophora</taxon>
    </lineage>
</organism>
<dbReference type="InterPro" id="IPR019819">
    <property type="entry name" value="Carboxylesterase_B_CS"/>
</dbReference>
<evidence type="ECO:0000256" key="3">
    <source>
        <dbReference type="SAM" id="MobiDB-lite"/>
    </source>
</evidence>
<evidence type="ECO:0000313" key="6">
    <source>
        <dbReference type="EMBL" id="RMZ74228.1"/>
    </source>
</evidence>
<accession>A0A3M7MIG6</accession>
<keyword evidence="4" id="KW-0732">Signal</keyword>
<keyword evidence="2" id="KW-0378">Hydrolase</keyword>
<evidence type="ECO:0000313" key="7">
    <source>
        <dbReference type="Proteomes" id="UP000265663"/>
    </source>
</evidence>
<evidence type="ECO:0000256" key="4">
    <source>
        <dbReference type="SAM" id="SignalP"/>
    </source>
</evidence>